<dbReference type="PANTHER" id="PTHR17224:SF1">
    <property type="entry name" value="PEPTIDYL-TRNA HYDROLASE"/>
    <property type="match status" value="1"/>
</dbReference>
<feature type="binding site" evidence="7">
    <location>
        <position position="70"/>
    </location>
    <ligand>
        <name>tRNA</name>
        <dbReference type="ChEBI" id="CHEBI:17843"/>
    </ligand>
</feature>
<feature type="binding site" evidence="7">
    <location>
        <position position="116"/>
    </location>
    <ligand>
        <name>tRNA</name>
        <dbReference type="ChEBI" id="CHEBI:17843"/>
    </ligand>
</feature>
<dbReference type="PROSITE" id="PS01196">
    <property type="entry name" value="PEPT_TRNA_HYDROL_2"/>
    <property type="match status" value="1"/>
</dbReference>
<comment type="subunit">
    <text evidence="7">Monomer.</text>
</comment>
<keyword evidence="3 7" id="KW-0378">Hydrolase</keyword>
<keyword evidence="2 7" id="KW-0820">tRNA-binding</keyword>
<evidence type="ECO:0000313" key="8">
    <source>
        <dbReference type="EMBL" id="AIA54603.1"/>
    </source>
</evidence>
<feature type="binding site" evidence="7">
    <location>
        <position position="17"/>
    </location>
    <ligand>
        <name>tRNA</name>
        <dbReference type="ChEBI" id="CHEBI:17843"/>
    </ligand>
</feature>
<evidence type="ECO:0000313" key="9">
    <source>
        <dbReference type="Proteomes" id="UP000005522"/>
    </source>
</evidence>
<feature type="site" description="Stabilizes the basic form of H active site to accept a proton" evidence="7">
    <location>
        <position position="95"/>
    </location>
</feature>
<dbReference type="CDD" id="cd00462">
    <property type="entry name" value="PTH"/>
    <property type="match status" value="1"/>
</dbReference>
<dbReference type="Pfam" id="PF01195">
    <property type="entry name" value="Pept_tRNA_hydro"/>
    <property type="match status" value="1"/>
</dbReference>
<comment type="subcellular location">
    <subcellularLocation>
        <location evidence="7">Cytoplasm</location>
    </subcellularLocation>
</comment>
<dbReference type="InterPro" id="IPR036416">
    <property type="entry name" value="Pept_tRNA_hydro_sf"/>
</dbReference>
<dbReference type="AlphaFoldDB" id="A0A059ZSY1"/>
<comment type="catalytic activity">
    <reaction evidence="7">
        <text>an N-acyl-L-alpha-aminoacyl-tRNA + H2O = an N-acyl-L-amino acid + a tRNA + H(+)</text>
        <dbReference type="Rhea" id="RHEA:54448"/>
        <dbReference type="Rhea" id="RHEA-COMP:10123"/>
        <dbReference type="Rhea" id="RHEA-COMP:13883"/>
        <dbReference type="ChEBI" id="CHEBI:15377"/>
        <dbReference type="ChEBI" id="CHEBI:15378"/>
        <dbReference type="ChEBI" id="CHEBI:59874"/>
        <dbReference type="ChEBI" id="CHEBI:78442"/>
        <dbReference type="ChEBI" id="CHEBI:138191"/>
        <dbReference type="EC" id="3.1.1.29"/>
    </reaction>
</comment>
<evidence type="ECO:0000256" key="6">
    <source>
        <dbReference type="ARBA" id="ARBA00050038"/>
    </source>
</evidence>
<dbReference type="GO" id="GO:0004045">
    <property type="term" value="F:peptidyl-tRNA hydrolase activity"/>
    <property type="evidence" value="ECO:0007669"/>
    <property type="project" value="UniProtKB-UniRule"/>
</dbReference>
<evidence type="ECO:0000256" key="1">
    <source>
        <dbReference type="ARBA" id="ARBA00013260"/>
    </source>
</evidence>
<keyword evidence="7" id="KW-0963">Cytoplasm</keyword>
<evidence type="ECO:0000256" key="3">
    <source>
        <dbReference type="ARBA" id="ARBA00022801"/>
    </source>
</evidence>
<accession>A0A059ZSY1</accession>
<dbReference type="GO" id="GO:0072344">
    <property type="term" value="P:rescue of stalled ribosome"/>
    <property type="evidence" value="ECO:0007669"/>
    <property type="project" value="UniProtKB-UniRule"/>
</dbReference>
<feature type="site" description="Discriminates between blocked and unblocked aminoacyl-tRNA" evidence="7">
    <location>
        <position position="12"/>
    </location>
</feature>
<reference evidence="8 9" key="1">
    <citation type="journal article" date="2009" name="J. Bacteriol.">
        <title>Draft genome sequence of the extremely acidophilic bacterium Acidithiobacillus caldus ATCC 51756 reveals metabolic versatility in the genus Acidithiobacillus.</title>
        <authorList>
            <person name="Valdes J."/>
            <person name="Quatrini R."/>
            <person name="Hallberg K."/>
            <person name="Dopson M."/>
            <person name="Valenzuela P.D."/>
            <person name="Holmes D.S."/>
        </authorList>
    </citation>
    <scope>NUCLEOTIDE SEQUENCE [LARGE SCALE GENOMIC DNA]</scope>
    <source>
        <strain evidence="9">ATCC 51756 / DSM 8584 / KU</strain>
    </source>
</reference>
<dbReference type="InterPro" id="IPR001328">
    <property type="entry name" value="Pept_tRNA_hydro"/>
</dbReference>
<dbReference type="eggNOG" id="COG0193">
    <property type="taxonomic scope" value="Bacteria"/>
</dbReference>
<sequence>MGVDWLLAGLGNPGEEYAHTRHNVGFWCVRDLAATVGAPWGREARFKAELAQGLLAGQRLVLCQPQDYMNRSGGPVQSVAAFYKIPPERIVVVHDDLDLLPGVARLKFGGGNGGHNGLRDLDRALGTNAYWRLRLGIGHPGHKDRVVAYVLGKPKPEDRGQIDAAIHRALSVLPDFLQGRVDAAQQRLHSLES</sequence>
<keyword evidence="4 7" id="KW-0694">RNA-binding</keyword>
<dbReference type="GO" id="GO:0005737">
    <property type="term" value="C:cytoplasm"/>
    <property type="evidence" value="ECO:0007669"/>
    <property type="project" value="UniProtKB-SubCell"/>
</dbReference>
<comment type="function">
    <text evidence="7">Hydrolyzes ribosome-free peptidyl-tRNAs (with 1 or more amino acids incorporated), which drop off the ribosome during protein synthesis, or as a result of ribosome stalling.</text>
</comment>
<evidence type="ECO:0000256" key="4">
    <source>
        <dbReference type="ARBA" id="ARBA00022884"/>
    </source>
</evidence>
<dbReference type="HAMAP" id="MF_00083">
    <property type="entry name" value="Pept_tRNA_hydro_bact"/>
    <property type="match status" value="1"/>
</dbReference>
<dbReference type="SUPFAM" id="SSF53178">
    <property type="entry name" value="Peptidyl-tRNA hydrolase-like"/>
    <property type="match status" value="1"/>
</dbReference>
<dbReference type="Gene3D" id="3.40.50.1470">
    <property type="entry name" value="Peptidyl-tRNA hydrolase"/>
    <property type="match status" value="1"/>
</dbReference>
<dbReference type="HOGENOM" id="CLU_062456_3_1_6"/>
<comment type="function">
    <text evidence="7">Catalyzes the release of premature peptidyl moieties from peptidyl-tRNA molecules trapped in stalled 50S ribosomal subunits, and thus maintains levels of free tRNAs and 50S ribosomes.</text>
</comment>
<protein>
    <recommendedName>
        <fullName evidence="6 7">Peptidyl-tRNA hydrolase</fullName>
        <shortName evidence="7">Pth</shortName>
        <ecNumber evidence="1 7">3.1.1.29</ecNumber>
    </recommendedName>
</protein>
<dbReference type="GO" id="GO:0006515">
    <property type="term" value="P:protein quality control for misfolded or incompletely synthesized proteins"/>
    <property type="evidence" value="ECO:0007669"/>
    <property type="project" value="UniProtKB-UniRule"/>
</dbReference>
<dbReference type="PANTHER" id="PTHR17224">
    <property type="entry name" value="PEPTIDYL-TRNA HYDROLASE"/>
    <property type="match status" value="1"/>
</dbReference>
<feature type="binding site" evidence="7">
    <location>
        <position position="68"/>
    </location>
    <ligand>
        <name>tRNA</name>
        <dbReference type="ChEBI" id="CHEBI:17843"/>
    </ligand>
</feature>
<dbReference type="GO" id="GO:0000049">
    <property type="term" value="F:tRNA binding"/>
    <property type="evidence" value="ECO:0007669"/>
    <property type="project" value="UniProtKB-UniRule"/>
</dbReference>
<comment type="similarity">
    <text evidence="5 7">Belongs to the PTH family.</text>
</comment>
<dbReference type="KEGG" id="acz:Acaty_c0725"/>
<dbReference type="InterPro" id="IPR018171">
    <property type="entry name" value="Pept_tRNA_hydro_CS"/>
</dbReference>
<dbReference type="EC" id="3.1.1.29" evidence="1 7"/>
<dbReference type="EMBL" id="CP005986">
    <property type="protein sequence ID" value="AIA54603.1"/>
    <property type="molecule type" value="Genomic_DNA"/>
</dbReference>
<dbReference type="FunFam" id="3.40.50.1470:FF:000001">
    <property type="entry name" value="Peptidyl-tRNA hydrolase"/>
    <property type="match status" value="1"/>
</dbReference>
<dbReference type="Proteomes" id="UP000005522">
    <property type="component" value="Chromosome"/>
</dbReference>
<evidence type="ECO:0000256" key="2">
    <source>
        <dbReference type="ARBA" id="ARBA00022555"/>
    </source>
</evidence>
<organism evidence="8 9">
    <name type="scientific">Acidithiobacillus caldus (strain ATCC 51756 / DSM 8584 / KU)</name>
    <dbReference type="NCBI Taxonomy" id="637389"/>
    <lineage>
        <taxon>Bacteria</taxon>
        <taxon>Pseudomonadati</taxon>
        <taxon>Pseudomonadota</taxon>
        <taxon>Acidithiobacillia</taxon>
        <taxon>Acidithiobacillales</taxon>
        <taxon>Acidithiobacillaceae</taxon>
        <taxon>Acidithiobacillus</taxon>
    </lineage>
</organism>
<gene>
    <name evidence="7" type="primary">pth</name>
    <name evidence="8" type="ORF">Acaty_c0725</name>
</gene>
<evidence type="ECO:0000256" key="7">
    <source>
        <dbReference type="HAMAP-Rule" id="MF_00083"/>
    </source>
</evidence>
<dbReference type="NCBIfam" id="TIGR00447">
    <property type="entry name" value="pth"/>
    <property type="match status" value="1"/>
</dbReference>
<proteinExistence type="inferred from homology"/>
<feature type="active site" description="Proton acceptor" evidence="7">
    <location>
        <position position="22"/>
    </location>
</feature>
<name>A0A059ZSY1_ACICK</name>
<evidence type="ECO:0000256" key="5">
    <source>
        <dbReference type="ARBA" id="ARBA00038063"/>
    </source>
</evidence>